<comment type="caution">
    <text evidence="4">The sequence shown here is derived from an EMBL/GenBank/DDBJ whole genome shotgun (WGS) entry which is preliminary data.</text>
</comment>
<dbReference type="InterPro" id="IPR011990">
    <property type="entry name" value="TPR-like_helical_dom_sf"/>
</dbReference>
<dbReference type="Gene3D" id="1.10.10.10">
    <property type="entry name" value="Winged helix-like DNA-binding domain superfamily/Winged helix DNA-binding domain"/>
    <property type="match status" value="1"/>
</dbReference>
<dbReference type="SUPFAM" id="SSF46894">
    <property type="entry name" value="C-terminal effector domain of the bipartite response regulators"/>
    <property type="match status" value="1"/>
</dbReference>
<dbReference type="Pfam" id="PF00196">
    <property type="entry name" value="GerE"/>
    <property type="match status" value="1"/>
</dbReference>
<dbReference type="InterPro" id="IPR041664">
    <property type="entry name" value="AAA_16"/>
</dbReference>
<evidence type="ECO:0000313" key="4">
    <source>
        <dbReference type="EMBL" id="GLW63647.1"/>
    </source>
</evidence>
<dbReference type="SUPFAM" id="SSF48452">
    <property type="entry name" value="TPR-like"/>
    <property type="match status" value="1"/>
</dbReference>
<keyword evidence="1" id="KW-0547">Nucleotide-binding</keyword>
<dbReference type="Gene3D" id="1.25.40.10">
    <property type="entry name" value="Tetratricopeptide repeat domain"/>
    <property type="match status" value="1"/>
</dbReference>
<accession>A0A9W6UVW0</accession>
<dbReference type="InterPro" id="IPR003593">
    <property type="entry name" value="AAA+_ATPase"/>
</dbReference>
<dbReference type="InterPro" id="IPR019734">
    <property type="entry name" value="TPR_rpt"/>
</dbReference>
<reference evidence="4" key="1">
    <citation type="submission" date="2023-02" db="EMBL/GenBank/DDBJ databases">
        <title>Actinomadura rubrobrunea NBRC 14622.</title>
        <authorList>
            <person name="Ichikawa N."/>
            <person name="Sato H."/>
            <person name="Tonouchi N."/>
        </authorList>
    </citation>
    <scope>NUCLEOTIDE SEQUENCE</scope>
    <source>
        <strain evidence="4">NBRC 14622</strain>
    </source>
</reference>
<dbReference type="SMART" id="SM00421">
    <property type="entry name" value="HTH_LUXR"/>
    <property type="match status" value="1"/>
</dbReference>
<organism evidence="4 5">
    <name type="scientific">Actinomadura rubrobrunea</name>
    <dbReference type="NCBI Taxonomy" id="115335"/>
    <lineage>
        <taxon>Bacteria</taxon>
        <taxon>Bacillati</taxon>
        <taxon>Actinomycetota</taxon>
        <taxon>Actinomycetes</taxon>
        <taxon>Streptosporangiales</taxon>
        <taxon>Thermomonosporaceae</taxon>
        <taxon>Actinomadura</taxon>
    </lineage>
</organism>
<dbReference type="GO" id="GO:0005524">
    <property type="term" value="F:ATP binding"/>
    <property type="evidence" value="ECO:0007669"/>
    <property type="project" value="UniProtKB-KW"/>
</dbReference>
<dbReference type="CDD" id="cd06170">
    <property type="entry name" value="LuxR_C_like"/>
    <property type="match status" value="1"/>
</dbReference>
<dbReference type="EMBL" id="BSRZ01000003">
    <property type="protein sequence ID" value="GLW63647.1"/>
    <property type="molecule type" value="Genomic_DNA"/>
</dbReference>
<dbReference type="SMART" id="SM00382">
    <property type="entry name" value="AAA"/>
    <property type="match status" value="1"/>
</dbReference>
<feature type="domain" description="HTH luxR-type" evidence="3">
    <location>
        <begin position="853"/>
        <end position="919"/>
    </location>
</feature>
<sequence length="924" mass="99103">MRAAGEARRGDPHAVLVTGLPGMGKTRLLKQVGADLGDAGMRVLHGPCVEMGAEGLPLAPVTAVLRQLVEDPGPGELRRLLPGVDGLLRLLPELDPDQRGPDPRARLFDLFTALMRGLGARRPTALLIDDLQWSDRSTRDLLEVLVRAPRPAPVLLVVTCHADLDAGHPVRRFLARWARLDRVHRATLEPLSRTETAELIQAKDAAFADRVYRRSGGNPLYALELAHAADGALPDSLRDLLLARVHELPEQARRLVDVAAVGGRRVPHGLLAAASGLPEVELLDALRAAAQARVLIPEDDHYAFPNGLILEAVVGELLPAERKRLHRAYAEALRADSGLVPPDRYAAELAFHWHGAGAAAEALAATLEAARVAERLSAHAEQAQLLERALELWPRVPEAERYGTDRLTLYESAAAAANWAGEPLWALELIDRALAEADPVHEPARVAVLHGQRGLALQNLGRDGALTAVHEAQALLPAVTGPARAHVLNLSAAVLTMHGAAERGRDAAAEAARLAAEHGDTALETNACITLGWALTGTGDHDEALRVLGRARDLARDHDDFVGVARACLNIALTHNTLGRHPDACDAAREGLAAAHRAGLDRTIGALLTARRGAALIAMGEWDDAETVLRSALELDLQGAVAADLHHLLAETALVRGQWETVRAETASAEALMRGGPSRPQTAALQAWLAVHDDRPEHACDVLVEALAAADDAAAWPLLMTAARIAALLRPVTTESQQDRLTAELRAALTRLPTDSPLRAQYAAHVTAELTGDAWDQVADDWDRLERPYDAACARLRAAERCLASKDRHGAADRLRTVAETAERLGAAPLLEEAQVLARNAHLTLSPDAPSQDGALDRLKLTDRETEVLRLLAAGYTNRQIGEKLFISVKTVSVHVSNILAKLGVTGRGEAAATAHRLRLFDDT</sequence>
<dbReference type="InterPro" id="IPR000792">
    <property type="entry name" value="Tscrpt_reg_LuxR_C"/>
</dbReference>
<gene>
    <name evidence="4" type="ORF">Arub01_18910</name>
</gene>
<dbReference type="GO" id="GO:0005737">
    <property type="term" value="C:cytoplasm"/>
    <property type="evidence" value="ECO:0007669"/>
    <property type="project" value="TreeGrafter"/>
</dbReference>
<dbReference type="PROSITE" id="PS50043">
    <property type="entry name" value="HTH_LUXR_2"/>
    <property type="match status" value="1"/>
</dbReference>
<dbReference type="PROSITE" id="PS00622">
    <property type="entry name" value="HTH_LUXR_1"/>
    <property type="match status" value="1"/>
</dbReference>
<dbReference type="AlphaFoldDB" id="A0A9W6UVW0"/>
<dbReference type="GO" id="GO:0006355">
    <property type="term" value="P:regulation of DNA-templated transcription"/>
    <property type="evidence" value="ECO:0007669"/>
    <property type="project" value="InterPro"/>
</dbReference>
<evidence type="ECO:0000259" key="3">
    <source>
        <dbReference type="PROSITE" id="PS50043"/>
    </source>
</evidence>
<evidence type="ECO:0000256" key="1">
    <source>
        <dbReference type="ARBA" id="ARBA00022741"/>
    </source>
</evidence>
<dbReference type="Proteomes" id="UP001165124">
    <property type="component" value="Unassembled WGS sequence"/>
</dbReference>
<dbReference type="SUPFAM" id="SSF52540">
    <property type="entry name" value="P-loop containing nucleoside triphosphate hydrolases"/>
    <property type="match status" value="1"/>
</dbReference>
<dbReference type="InterPro" id="IPR027417">
    <property type="entry name" value="P-loop_NTPase"/>
</dbReference>
<protein>
    <submittedName>
        <fullName evidence="4">Helix-turn-helix transcriptional regulator</fullName>
    </submittedName>
</protein>
<dbReference type="InterPro" id="IPR016032">
    <property type="entry name" value="Sig_transdc_resp-reg_C-effctor"/>
</dbReference>
<dbReference type="PANTHER" id="PTHR16305:SF35">
    <property type="entry name" value="TRANSCRIPTIONAL ACTIVATOR DOMAIN"/>
    <property type="match status" value="1"/>
</dbReference>
<dbReference type="PRINTS" id="PR00038">
    <property type="entry name" value="HTHLUXR"/>
</dbReference>
<evidence type="ECO:0000313" key="5">
    <source>
        <dbReference type="Proteomes" id="UP001165124"/>
    </source>
</evidence>
<keyword evidence="2" id="KW-0067">ATP-binding</keyword>
<dbReference type="PANTHER" id="PTHR16305">
    <property type="entry name" value="TESTICULAR SOLUBLE ADENYLYL CYCLASE"/>
    <property type="match status" value="1"/>
</dbReference>
<dbReference type="Pfam" id="PF13191">
    <property type="entry name" value="AAA_16"/>
    <property type="match status" value="1"/>
</dbReference>
<dbReference type="GO" id="GO:0003677">
    <property type="term" value="F:DNA binding"/>
    <property type="evidence" value="ECO:0007669"/>
    <property type="project" value="InterPro"/>
</dbReference>
<name>A0A9W6UVW0_9ACTN</name>
<keyword evidence="5" id="KW-1185">Reference proteome</keyword>
<dbReference type="InterPro" id="IPR036388">
    <property type="entry name" value="WH-like_DNA-bd_sf"/>
</dbReference>
<proteinExistence type="predicted"/>
<dbReference type="SMART" id="SM00028">
    <property type="entry name" value="TPR"/>
    <property type="match status" value="4"/>
</dbReference>
<evidence type="ECO:0000256" key="2">
    <source>
        <dbReference type="ARBA" id="ARBA00022840"/>
    </source>
</evidence>
<dbReference type="GO" id="GO:0004016">
    <property type="term" value="F:adenylate cyclase activity"/>
    <property type="evidence" value="ECO:0007669"/>
    <property type="project" value="TreeGrafter"/>
</dbReference>